<feature type="compositionally biased region" description="Low complexity" evidence="1">
    <location>
        <begin position="56"/>
        <end position="70"/>
    </location>
</feature>
<dbReference type="AlphaFoldDB" id="A0A5N5GB37"/>
<name>A0A5N5GB37_9ROSA</name>
<proteinExistence type="predicted"/>
<reference evidence="4" key="2">
    <citation type="submission" date="2019-10" db="EMBL/GenBank/DDBJ databases">
        <title>A de novo genome assembly of a pear dwarfing rootstock.</title>
        <authorList>
            <person name="Wang F."/>
            <person name="Wang J."/>
            <person name="Li S."/>
            <person name="Zhang Y."/>
            <person name="Fang M."/>
            <person name="Ma L."/>
            <person name="Zhao Y."/>
            <person name="Jiang S."/>
        </authorList>
    </citation>
    <scope>NUCLEOTIDE SEQUENCE [LARGE SCALE GENOMIC DNA]</scope>
</reference>
<dbReference type="Proteomes" id="UP000327157">
    <property type="component" value="Chromosome 17"/>
</dbReference>
<dbReference type="EMBL" id="SMOL01000487">
    <property type="protein sequence ID" value="KAB2610740.1"/>
    <property type="molecule type" value="Genomic_DNA"/>
</dbReference>
<feature type="region of interest" description="Disordered" evidence="1">
    <location>
        <begin position="25"/>
        <end position="70"/>
    </location>
</feature>
<sequence>MSRFIELLSPLLIVFLLVQFTIVVSSSSPPEPSSTPSPQPGADSTSPPSSFPISLPTSPSPSARVRPSSSYLRATMRRCWSEGMPSLAWILSLTLSMVSEDSLSLSLLIS</sequence>
<evidence type="ECO:0000313" key="3">
    <source>
        <dbReference type="EMBL" id="KAB2610740.1"/>
    </source>
</evidence>
<organism evidence="3 4">
    <name type="scientific">Pyrus ussuriensis x Pyrus communis</name>
    <dbReference type="NCBI Taxonomy" id="2448454"/>
    <lineage>
        <taxon>Eukaryota</taxon>
        <taxon>Viridiplantae</taxon>
        <taxon>Streptophyta</taxon>
        <taxon>Embryophyta</taxon>
        <taxon>Tracheophyta</taxon>
        <taxon>Spermatophyta</taxon>
        <taxon>Magnoliopsida</taxon>
        <taxon>eudicotyledons</taxon>
        <taxon>Gunneridae</taxon>
        <taxon>Pentapetalae</taxon>
        <taxon>rosids</taxon>
        <taxon>fabids</taxon>
        <taxon>Rosales</taxon>
        <taxon>Rosaceae</taxon>
        <taxon>Amygdaloideae</taxon>
        <taxon>Maleae</taxon>
        <taxon>Pyrus</taxon>
    </lineage>
</organism>
<reference evidence="3 4" key="3">
    <citation type="submission" date="2019-11" db="EMBL/GenBank/DDBJ databases">
        <title>A de novo genome assembly of a pear dwarfing rootstock.</title>
        <authorList>
            <person name="Wang F."/>
            <person name="Wang J."/>
            <person name="Li S."/>
            <person name="Zhang Y."/>
            <person name="Fang M."/>
            <person name="Ma L."/>
            <person name="Zhao Y."/>
            <person name="Jiang S."/>
        </authorList>
    </citation>
    <scope>NUCLEOTIDE SEQUENCE [LARGE SCALE GENOMIC DNA]</scope>
    <source>
        <strain evidence="3">S2</strain>
        <tissue evidence="3">Leaf</tissue>
    </source>
</reference>
<feature type="chain" id="PRO_5024372630" evidence="2">
    <location>
        <begin position="27"/>
        <end position="110"/>
    </location>
</feature>
<evidence type="ECO:0000256" key="2">
    <source>
        <dbReference type="SAM" id="SignalP"/>
    </source>
</evidence>
<accession>A0A5N5GB37</accession>
<keyword evidence="2" id="KW-0732">Signal</keyword>
<comment type="caution">
    <text evidence="3">The sequence shown here is derived from an EMBL/GenBank/DDBJ whole genome shotgun (WGS) entry which is preliminary data.</text>
</comment>
<evidence type="ECO:0000256" key="1">
    <source>
        <dbReference type="SAM" id="MobiDB-lite"/>
    </source>
</evidence>
<evidence type="ECO:0000313" key="4">
    <source>
        <dbReference type="Proteomes" id="UP000327157"/>
    </source>
</evidence>
<feature type="signal peptide" evidence="2">
    <location>
        <begin position="1"/>
        <end position="26"/>
    </location>
</feature>
<protein>
    <submittedName>
        <fullName evidence="3">Uncharacterized protein</fullName>
    </submittedName>
</protein>
<feature type="compositionally biased region" description="Pro residues" evidence="1">
    <location>
        <begin position="29"/>
        <end position="39"/>
    </location>
</feature>
<keyword evidence="4" id="KW-1185">Reference proteome</keyword>
<feature type="compositionally biased region" description="Polar residues" evidence="1">
    <location>
        <begin position="42"/>
        <end position="52"/>
    </location>
</feature>
<gene>
    <name evidence="3" type="ORF">D8674_018772</name>
</gene>
<reference evidence="3 4" key="1">
    <citation type="submission" date="2019-09" db="EMBL/GenBank/DDBJ databases">
        <authorList>
            <person name="Ou C."/>
        </authorList>
    </citation>
    <scope>NUCLEOTIDE SEQUENCE [LARGE SCALE GENOMIC DNA]</scope>
    <source>
        <strain evidence="3">S2</strain>
        <tissue evidence="3">Leaf</tissue>
    </source>
</reference>